<gene>
    <name evidence="2" type="primary">hupR1_17</name>
    <name evidence="2" type="ORF">GALL_300130</name>
</gene>
<proteinExistence type="predicted"/>
<comment type="caution">
    <text evidence="2">The sequence shown here is derived from an EMBL/GenBank/DDBJ whole genome shotgun (WGS) entry which is preliminary data.</text>
</comment>
<dbReference type="SUPFAM" id="SSF52172">
    <property type="entry name" value="CheY-like"/>
    <property type="match status" value="1"/>
</dbReference>
<name>A0A1J5QWP7_9ZZZZ</name>
<dbReference type="Gene3D" id="3.40.50.2300">
    <property type="match status" value="1"/>
</dbReference>
<dbReference type="PROSITE" id="PS50110">
    <property type="entry name" value="RESPONSE_REGULATORY"/>
    <property type="match status" value="1"/>
</dbReference>
<dbReference type="InterPro" id="IPR001789">
    <property type="entry name" value="Sig_transdc_resp-reg_receiver"/>
</dbReference>
<accession>A0A1J5QWP7</accession>
<dbReference type="InterPro" id="IPR052020">
    <property type="entry name" value="Cyclic_di-GMP/3'3'-cGAMP_PDE"/>
</dbReference>
<dbReference type="PANTHER" id="PTHR45228:SF8">
    <property type="entry name" value="TWO-COMPONENT RESPONSE REGULATOR-RELATED"/>
    <property type="match status" value="1"/>
</dbReference>
<dbReference type="EMBL" id="MLJW01000387">
    <property type="protein sequence ID" value="OIQ88121.1"/>
    <property type="molecule type" value="Genomic_DNA"/>
</dbReference>
<feature type="domain" description="Response regulatory" evidence="1">
    <location>
        <begin position="4"/>
        <end position="123"/>
    </location>
</feature>
<dbReference type="GO" id="GO:0000160">
    <property type="term" value="P:phosphorelay signal transduction system"/>
    <property type="evidence" value="ECO:0007669"/>
    <property type="project" value="InterPro"/>
</dbReference>
<evidence type="ECO:0000313" key="2">
    <source>
        <dbReference type="EMBL" id="OIQ88121.1"/>
    </source>
</evidence>
<evidence type="ECO:0000259" key="1">
    <source>
        <dbReference type="PROSITE" id="PS50110"/>
    </source>
</evidence>
<organism evidence="2">
    <name type="scientific">mine drainage metagenome</name>
    <dbReference type="NCBI Taxonomy" id="410659"/>
    <lineage>
        <taxon>unclassified sequences</taxon>
        <taxon>metagenomes</taxon>
        <taxon>ecological metagenomes</taxon>
    </lineage>
</organism>
<dbReference type="Gene3D" id="1.10.3210.10">
    <property type="entry name" value="Hypothetical protein af1432"/>
    <property type="match status" value="1"/>
</dbReference>
<dbReference type="CDD" id="cd17569">
    <property type="entry name" value="REC_HupR-like"/>
    <property type="match status" value="1"/>
</dbReference>
<protein>
    <submittedName>
        <fullName evidence="2">Hydrogenase transcriptional regulatory protein hupR1</fullName>
    </submittedName>
</protein>
<dbReference type="Pfam" id="PF13487">
    <property type="entry name" value="HD_5"/>
    <property type="match status" value="1"/>
</dbReference>
<sequence length="387" mass="42393">MEETVLLVDDDANLLAALQRQLRKSYNLHIAEGAEPALAAITAANARQEPFAVVVCDMRMPDMDGIEVLSRIKTLSPDTVRIMLTGNADQQTAIAAINTGNIFRFLSKPCSPETLVEGLEAALIQYRLITAERDLLEKTLSGVIKVLADVMSINDPMASALAIRLRDWVRTLTTEFKLPMRWQLDIAAALMPIGMMSIEPGLILRKNSGQPLTDAERQIFERAPAAGRDLIINIPRLAKVAEIIYLQDRGFDGSGFPPDGPVGAHIPFDARLLKVLKDLAEATHGGPPTAAAFAQLGQHQEQYDPQLLSKIRSCLEAKGEVVSDAATNEVPVAELRVGAILLSDLRLENGHLILQANTRLSETHIGRVRNLRRIFSFIEPVRIQTGP</sequence>
<dbReference type="InterPro" id="IPR011006">
    <property type="entry name" value="CheY-like_superfamily"/>
</dbReference>
<dbReference type="SMART" id="SM00448">
    <property type="entry name" value="REC"/>
    <property type="match status" value="1"/>
</dbReference>
<dbReference type="PANTHER" id="PTHR45228">
    <property type="entry name" value="CYCLIC DI-GMP PHOSPHODIESTERASE TM_0186-RELATED"/>
    <property type="match status" value="1"/>
</dbReference>
<dbReference type="Pfam" id="PF00072">
    <property type="entry name" value="Response_reg"/>
    <property type="match status" value="1"/>
</dbReference>
<dbReference type="AlphaFoldDB" id="A0A1J5QWP7"/>
<reference evidence="2" key="1">
    <citation type="submission" date="2016-10" db="EMBL/GenBank/DDBJ databases">
        <title>Sequence of Gallionella enrichment culture.</title>
        <authorList>
            <person name="Poehlein A."/>
            <person name="Muehling M."/>
            <person name="Daniel R."/>
        </authorList>
    </citation>
    <scope>NUCLEOTIDE SEQUENCE</scope>
</reference>